<dbReference type="Pfam" id="PF06253">
    <property type="entry name" value="MTTB"/>
    <property type="match status" value="1"/>
</dbReference>
<evidence type="ECO:0000256" key="1">
    <source>
        <dbReference type="ARBA" id="ARBA00007137"/>
    </source>
</evidence>
<accession>A0A1Y3GGI3</accession>
<keyword evidence="2 4" id="KW-0489">Methyltransferase</keyword>
<name>A0A1Y3GGI3_9EURY</name>
<dbReference type="GO" id="GO:0015948">
    <property type="term" value="P:methanogenesis"/>
    <property type="evidence" value="ECO:0007669"/>
    <property type="project" value="InterPro"/>
</dbReference>
<evidence type="ECO:0000313" key="4">
    <source>
        <dbReference type="EMBL" id="OUJ19433.1"/>
    </source>
</evidence>
<dbReference type="InterPro" id="IPR038601">
    <property type="entry name" value="MttB-like_sf"/>
</dbReference>
<proteinExistence type="inferred from homology"/>
<comment type="similarity">
    <text evidence="1">Belongs to the trimethylamine methyltransferase family.</text>
</comment>
<dbReference type="InterPro" id="IPR010426">
    <property type="entry name" value="MTTB_MeTrfase"/>
</dbReference>
<evidence type="ECO:0000313" key="5">
    <source>
        <dbReference type="Proteomes" id="UP000195137"/>
    </source>
</evidence>
<dbReference type="GO" id="GO:0008168">
    <property type="term" value="F:methyltransferase activity"/>
    <property type="evidence" value="ECO:0007669"/>
    <property type="project" value="UniProtKB-KW"/>
</dbReference>
<keyword evidence="5" id="KW-1185">Reference proteome</keyword>
<dbReference type="Proteomes" id="UP000195137">
    <property type="component" value="Unassembled WGS sequence"/>
</dbReference>
<dbReference type="OrthoDB" id="52473at2157"/>
<protein>
    <submittedName>
        <fullName evidence="4">Trimethylamine:corrinoid methyltransferase, MttB2</fullName>
    </submittedName>
</protein>
<comment type="caution">
    <text evidence="4">The sequence shown here is derived from an EMBL/GenBank/DDBJ whole genome shotgun (WGS) entry which is preliminary data.</text>
</comment>
<dbReference type="GO" id="GO:0032259">
    <property type="term" value="P:methylation"/>
    <property type="evidence" value="ECO:0007669"/>
    <property type="project" value="UniProtKB-KW"/>
</dbReference>
<evidence type="ECO:0000256" key="3">
    <source>
        <dbReference type="ARBA" id="ARBA00022679"/>
    </source>
</evidence>
<dbReference type="Gene3D" id="3.20.20.480">
    <property type="entry name" value="Trimethylamine methyltransferase-like"/>
    <property type="match status" value="1"/>
</dbReference>
<gene>
    <name evidence="4" type="ORF">AMET1_0103</name>
</gene>
<organism evidence="4 5">
    <name type="scientific">Methanonatronarchaeum thermophilum</name>
    <dbReference type="NCBI Taxonomy" id="1927129"/>
    <lineage>
        <taxon>Archaea</taxon>
        <taxon>Methanobacteriati</taxon>
        <taxon>Methanobacteriota</taxon>
        <taxon>Methanonatronarchaeia</taxon>
        <taxon>Methanonatronarchaeales</taxon>
        <taxon>Methanonatronarchaeaceae</taxon>
        <taxon>Methanonatronarchaeum</taxon>
    </lineage>
</organism>
<evidence type="ECO:0000256" key="2">
    <source>
        <dbReference type="ARBA" id="ARBA00022603"/>
    </source>
</evidence>
<sequence length="332" mass="35924">MIGNGFKSSMEKFMGSTVELFTEDELDKIHRTTLKVLRNPGILLESPKAVEIFRDAGCKVENNRVKIPERLVNEALSTAPSSFLLAGRDEENDVEMEADGNVHFTTFGAGVRTLDMTDNGEYNIRNSTEQDVADQAKLADYLDNIDYYSLTVSAQDLTGKAEQDVHELFTALKNTSKHFHHVDPVGENVDYYFEIAKAYYGGDEDLARERPLFSILLCPTSPLQLGDNAIDVIIKGGKYGIPVNVLSMAMAGASSNINLASTLVTHNAEVLAGIVLSQLANPGAPVFYGSSTTQFDVKQGTAPVGAPELGMISAGVAKLAQYYGLPSYVAGI</sequence>
<dbReference type="AlphaFoldDB" id="A0A1Y3GGI3"/>
<dbReference type="EMBL" id="MRZU01000002">
    <property type="protein sequence ID" value="OUJ19433.1"/>
    <property type="molecule type" value="Genomic_DNA"/>
</dbReference>
<keyword evidence="3 4" id="KW-0808">Transferase</keyword>
<reference evidence="4 5" key="1">
    <citation type="submission" date="2016-12" db="EMBL/GenBank/DDBJ databases">
        <title>Discovery of methanogenic haloarchaea.</title>
        <authorList>
            <person name="Sorokin D.Y."/>
            <person name="Makarova K.S."/>
            <person name="Abbas B."/>
            <person name="Ferrer M."/>
            <person name="Golyshin P.N."/>
        </authorList>
    </citation>
    <scope>NUCLEOTIDE SEQUENCE [LARGE SCALE GENOMIC DNA]</scope>
    <source>
        <strain evidence="4">AMET1</strain>
    </source>
</reference>